<reference evidence="3" key="3">
    <citation type="journal article" date="2017" name="Nature">
        <title>Genome sequence of the progenitor of the wheat D genome Aegilops tauschii.</title>
        <authorList>
            <person name="Luo M.C."/>
            <person name="Gu Y.Q."/>
            <person name="Puiu D."/>
            <person name="Wang H."/>
            <person name="Twardziok S.O."/>
            <person name="Deal K.R."/>
            <person name="Huo N."/>
            <person name="Zhu T."/>
            <person name="Wang L."/>
            <person name="Wang Y."/>
            <person name="McGuire P.E."/>
            <person name="Liu S."/>
            <person name="Long H."/>
            <person name="Ramasamy R.K."/>
            <person name="Rodriguez J.C."/>
            <person name="Van S.L."/>
            <person name="Yuan L."/>
            <person name="Wang Z."/>
            <person name="Xia Z."/>
            <person name="Xiao L."/>
            <person name="Anderson O.D."/>
            <person name="Ouyang S."/>
            <person name="Liang Y."/>
            <person name="Zimin A.V."/>
            <person name="Pertea G."/>
            <person name="Qi P."/>
            <person name="Bennetzen J.L."/>
            <person name="Dai X."/>
            <person name="Dawson M.W."/>
            <person name="Muller H.G."/>
            <person name="Kugler K."/>
            <person name="Rivarola-Duarte L."/>
            <person name="Spannagl M."/>
            <person name="Mayer K.F.X."/>
            <person name="Lu F.H."/>
            <person name="Bevan M.W."/>
            <person name="Leroy P."/>
            <person name="Li P."/>
            <person name="You F.M."/>
            <person name="Sun Q."/>
            <person name="Liu Z."/>
            <person name="Lyons E."/>
            <person name="Wicker T."/>
            <person name="Salzberg S.L."/>
            <person name="Devos K.M."/>
            <person name="Dvorak J."/>
        </authorList>
    </citation>
    <scope>NUCLEOTIDE SEQUENCE [LARGE SCALE GENOMIC DNA]</scope>
    <source>
        <strain evidence="3">cv. AL8/78</strain>
    </source>
</reference>
<evidence type="ECO:0000256" key="2">
    <source>
        <dbReference type="SAM" id="Phobius"/>
    </source>
</evidence>
<protein>
    <submittedName>
        <fullName evidence="3">Uncharacterized protein</fullName>
    </submittedName>
</protein>
<keyword evidence="4" id="KW-1185">Reference proteome</keyword>
<feature type="region of interest" description="Disordered" evidence="1">
    <location>
        <begin position="13"/>
        <end position="33"/>
    </location>
</feature>
<feature type="transmembrane region" description="Helical" evidence="2">
    <location>
        <begin position="83"/>
        <end position="107"/>
    </location>
</feature>
<reference evidence="3" key="5">
    <citation type="journal article" date="2021" name="G3 (Bethesda)">
        <title>Aegilops tauschii genome assembly Aet v5.0 features greater sequence contiguity and improved annotation.</title>
        <authorList>
            <person name="Wang L."/>
            <person name="Zhu T."/>
            <person name="Rodriguez J.C."/>
            <person name="Deal K.R."/>
            <person name="Dubcovsky J."/>
            <person name="McGuire P.E."/>
            <person name="Lux T."/>
            <person name="Spannagl M."/>
            <person name="Mayer K.F.X."/>
            <person name="Baldrich P."/>
            <person name="Meyers B.C."/>
            <person name="Huo N."/>
            <person name="Gu Y.Q."/>
            <person name="Zhou H."/>
            <person name="Devos K.M."/>
            <person name="Bennetzen J.L."/>
            <person name="Unver T."/>
            <person name="Budak H."/>
            <person name="Gulick P.J."/>
            <person name="Galiba G."/>
            <person name="Kalapos B."/>
            <person name="Nelson D.R."/>
            <person name="Li P."/>
            <person name="You F.M."/>
            <person name="Luo M.C."/>
            <person name="Dvorak J."/>
        </authorList>
    </citation>
    <scope>NUCLEOTIDE SEQUENCE [LARGE SCALE GENOMIC DNA]</scope>
    <source>
        <strain evidence="3">cv. AL8/78</strain>
    </source>
</reference>
<keyword evidence="2" id="KW-1133">Transmembrane helix</keyword>
<dbReference type="Gramene" id="AET4Gv20463900.8">
    <property type="protein sequence ID" value="AET4Gv20463900.8"/>
    <property type="gene ID" value="AET4Gv20463900"/>
</dbReference>
<dbReference type="Proteomes" id="UP000015105">
    <property type="component" value="Chromosome 4D"/>
</dbReference>
<dbReference type="EnsemblPlants" id="AET4Gv20463900.8">
    <property type="protein sequence ID" value="AET4Gv20463900.8"/>
    <property type="gene ID" value="AET4Gv20463900"/>
</dbReference>
<proteinExistence type="predicted"/>
<feature type="transmembrane region" description="Helical" evidence="2">
    <location>
        <begin position="119"/>
        <end position="142"/>
    </location>
</feature>
<keyword evidence="2" id="KW-0472">Membrane</keyword>
<reference evidence="4" key="1">
    <citation type="journal article" date="2014" name="Science">
        <title>Ancient hybridizations among the ancestral genomes of bread wheat.</title>
        <authorList>
            <consortium name="International Wheat Genome Sequencing Consortium,"/>
            <person name="Marcussen T."/>
            <person name="Sandve S.R."/>
            <person name="Heier L."/>
            <person name="Spannagl M."/>
            <person name="Pfeifer M."/>
            <person name="Jakobsen K.S."/>
            <person name="Wulff B.B."/>
            <person name="Steuernagel B."/>
            <person name="Mayer K.F."/>
            <person name="Olsen O.A."/>
        </authorList>
    </citation>
    <scope>NUCLEOTIDE SEQUENCE [LARGE SCALE GENOMIC DNA]</scope>
    <source>
        <strain evidence="4">cv. AL8/78</strain>
    </source>
</reference>
<dbReference type="AlphaFoldDB" id="A0A453I6W9"/>
<reference evidence="4" key="2">
    <citation type="journal article" date="2017" name="Nat. Plants">
        <title>The Aegilops tauschii genome reveals multiple impacts of transposons.</title>
        <authorList>
            <person name="Zhao G."/>
            <person name="Zou C."/>
            <person name="Li K."/>
            <person name="Wang K."/>
            <person name="Li T."/>
            <person name="Gao L."/>
            <person name="Zhang X."/>
            <person name="Wang H."/>
            <person name="Yang Z."/>
            <person name="Liu X."/>
            <person name="Jiang W."/>
            <person name="Mao L."/>
            <person name="Kong X."/>
            <person name="Jiao Y."/>
            <person name="Jia J."/>
        </authorList>
    </citation>
    <scope>NUCLEOTIDE SEQUENCE [LARGE SCALE GENOMIC DNA]</scope>
    <source>
        <strain evidence="4">cv. AL8/78</strain>
    </source>
</reference>
<reference evidence="3" key="4">
    <citation type="submission" date="2019-03" db="UniProtKB">
        <authorList>
            <consortium name="EnsemblPlants"/>
        </authorList>
    </citation>
    <scope>IDENTIFICATION</scope>
</reference>
<keyword evidence="2" id="KW-0812">Transmembrane</keyword>
<accession>A0A453I6W9</accession>
<sequence>HLNRWCTVCRSRSQRTSSGGGTRPASDHHHVNSTSVELPGTKVAKFVTDYSEKHLASSTSKNTPLRSPTCCGAWQLLVAAHRIVLLSCAFFSQLVHCFLQPVIARVFQLSCNVVSGNRIPSLAVIFQLFTIPSVIALLPFIVHTKDQQDLFKTIT</sequence>
<evidence type="ECO:0000256" key="1">
    <source>
        <dbReference type="SAM" id="MobiDB-lite"/>
    </source>
</evidence>
<evidence type="ECO:0000313" key="3">
    <source>
        <dbReference type="EnsemblPlants" id="AET4Gv20463900.8"/>
    </source>
</evidence>
<organism evidence="3 4">
    <name type="scientific">Aegilops tauschii subsp. strangulata</name>
    <name type="common">Goatgrass</name>
    <dbReference type="NCBI Taxonomy" id="200361"/>
    <lineage>
        <taxon>Eukaryota</taxon>
        <taxon>Viridiplantae</taxon>
        <taxon>Streptophyta</taxon>
        <taxon>Embryophyta</taxon>
        <taxon>Tracheophyta</taxon>
        <taxon>Spermatophyta</taxon>
        <taxon>Magnoliopsida</taxon>
        <taxon>Liliopsida</taxon>
        <taxon>Poales</taxon>
        <taxon>Poaceae</taxon>
        <taxon>BOP clade</taxon>
        <taxon>Pooideae</taxon>
        <taxon>Triticodae</taxon>
        <taxon>Triticeae</taxon>
        <taxon>Triticinae</taxon>
        <taxon>Aegilops</taxon>
    </lineage>
</organism>
<evidence type="ECO:0000313" key="4">
    <source>
        <dbReference type="Proteomes" id="UP000015105"/>
    </source>
</evidence>
<name>A0A453I6W9_AEGTS</name>